<accession>A0A1H7NE30</accession>
<evidence type="ECO:0000313" key="11">
    <source>
        <dbReference type="Proteomes" id="UP000198521"/>
    </source>
</evidence>
<proteinExistence type="inferred from homology"/>
<evidence type="ECO:0000256" key="5">
    <source>
        <dbReference type="ARBA" id="ARBA00022768"/>
    </source>
</evidence>
<reference evidence="10 11" key="1">
    <citation type="submission" date="2016-10" db="EMBL/GenBank/DDBJ databases">
        <authorList>
            <person name="de Groot N.N."/>
        </authorList>
    </citation>
    <scope>NUCLEOTIDE SEQUENCE [LARGE SCALE GENOMIC DNA]</scope>
    <source>
        <strain evidence="10 11">DSM 25232</strain>
    </source>
</reference>
<dbReference type="Gene3D" id="1.10.286.20">
    <property type="match status" value="2"/>
</dbReference>
<dbReference type="RefSeq" id="WP_091407961.1">
    <property type="nucleotide sequence ID" value="NZ_FOAB01000003.1"/>
</dbReference>
<keyword evidence="11" id="KW-1185">Reference proteome</keyword>
<evidence type="ECO:0000259" key="9">
    <source>
        <dbReference type="Pfam" id="PF00889"/>
    </source>
</evidence>
<gene>
    <name evidence="8" type="primary">tsf</name>
    <name evidence="10" type="ORF">SAMN04487910_2032</name>
</gene>
<dbReference type="InterPro" id="IPR009060">
    <property type="entry name" value="UBA-like_sf"/>
</dbReference>
<dbReference type="PANTHER" id="PTHR11741:SF0">
    <property type="entry name" value="ELONGATION FACTOR TS, MITOCHONDRIAL"/>
    <property type="match status" value="1"/>
</dbReference>
<keyword evidence="4 8" id="KW-0963">Cytoplasm</keyword>
<dbReference type="Gene3D" id="1.10.8.10">
    <property type="entry name" value="DNA helicase RuvA subunit, C-terminal domain"/>
    <property type="match status" value="1"/>
</dbReference>
<dbReference type="FunFam" id="1.10.8.10:FF:000001">
    <property type="entry name" value="Elongation factor Ts"/>
    <property type="match status" value="1"/>
</dbReference>
<dbReference type="InterPro" id="IPR014039">
    <property type="entry name" value="Transl_elong_EFTs/EF1B_dimer"/>
</dbReference>
<organism evidence="10 11">
    <name type="scientific">Aquimarina amphilecti</name>
    <dbReference type="NCBI Taxonomy" id="1038014"/>
    <lineage>
        <taxon>Bacteria</taxon>
        <taxon>Pseudomonadati</taxon>
        <taxon>Bacteroidota</taxon>
        <taxon>Flavobacteriia</taxon>
        <taxon>Flavobacteriales</taxon>
        <taxon>Flavobacteriaceae</taxon>
        <taxon>Aquimarina</taxon>
    </lineage>
</organism>
<evidence type="ECO:0000256" key="1">
    <source>
        <dbReference type="ARBA" id="ARBA00004496"/>
    </source>
</evidence>
<keyword evidence="5 8" id="KW-0251">Elongation factor</keyword>
<dbReference type="HAMAP" id="MF_00050">
    <property type="entry name" value="EF_Ts"/>
    <property type="match status" value="1"/>
</dbReference>
<sequence>MAKITAAEVSKLRKATGAGMMDCKKALVEAEGDFDKAIKILREKGQKIADKRADRESSEGAVIAKVNDAKNKGVIVSLNCETDFVGKNESFVSLAKELAELALNSSSKEEFLNADFNGMSVQDKLIEQTGVIGEKIEIGDFKVLEAPFVGSYIHGNKIGALTGLSSSIETAETLAKDISMQVASMGATTLSYKDFDAEYVASETQARIAAIEKENVELGRLGKTLKNVPQFISRSQLSDQVIAEAEEKLKAELKAEGKPEQIWDRILPGKLERFISDNTTLDQEQCLLDQNFIKDEKKTVGDYVKTLGDVSVVSFERVSL</sequence>
<protein>
    <recommendedName>
        <fullName evidence="3 8">Elongation factor Ts</fullName>
        <shortName evidence="8">EF-Ts</shortName>
    </recommendedName>
</protein>
<comment type="function">
    <text evidence="7 8">Associates with the EF-Tu.GDP complex and induces the exchange of GDP to GTP. It remains bound to the aminoacyl-tRNA.EF-Tu.GTP complex up to the GTP hydrolysis stage on the ribosome.</text>
</comment>
<feature type="domain" description="Translation elongation factor EFTs/EF1B dimerisation" evidence="9">
    <location>
        <begin position="229"/>
        <end position="319"/>
    </location>
</feature>
<dbReference type="EMBL" id="FOAB01000003">
    <property type="protein sequence ID" value="SEL21177.1"/>
    <property type="molecule type" value="Genomic_DNA"/>
</dbReference>
<dbReference type="AlphaFoldDB" id="A0A1H7NE30"/>
<dbReference type="InterPro" id="IPR018101">
    <property type="entry name" value="Transl_elong_Ts_CS"/>
</dbReference>
<dbReference type="PANTHER" id="PTHR11741">
    <property type="entry name" value="ELONGATION FACTOR TS"/>
    <property type="match status" value="1"/>
</dbReference>
<dbReference type="Proteomes" id="UP000198521">
    <property type="component" value="Unassembled WGS sequence"/>
</dbReference>
<dbReference type="SUPFAM" id="SSF46934">
    <property type="entry name" value="UBA-like"/>
    <property type="match status" value="1"/>
</dbReference>
<evidence type="ECO:0000256" key="7">
    <source>
        <dbReference type="ARBA" id="ARBA00025453"/>
    </source>
</evidence>
<dbReference type="GO" id="GO:0003746">
    <property type="term" value="F:translation elongation factor activity"/>
    <property type="evidence" value="ECO:0007669"/>
    <property type="project" value="UniProtKB-UniRule"/>
</dbReference>
<feature type="domain" description="Translation elongation factor EFTs/EF1B dimerisation" evidence="9">
    <location>
        <begin position="73"/>
        <end position="214"/>
    </location>
</feature>
<evidence type="ECO:0000313" key="10">
    <source>
        <dbReference type="EMBL" id="SEL21177.1"/>
    </source>
</evidence>
<name>A0A1H7NE30_AQUAM</name>
<dbReference type="Gene3D" id="3.30.479.20">
    <property type="entry name" value="Elongation factor Ts, dimerisation domain"/>
    <property type="match status" value="3"/>
</dbReference>
<evidence type="ECO:0000256" key="8">
    <source>
        <dbReference type="HAMAP-Rule" id="MF_00050"/>
    </source>
</evidence>
<evidence type="ECO:0000256" key="4">
    <source>
        <dbReference type="ARBA" id="ARBA00022490"/>
    </source>
</evidence>
<dbReference type="InterPro" id="IPR001816">
    <property type="entry name" value="Transl_elong_EFTs/EF1B"/>
</dbReference>
<dbReference type="CDD" id="cd14275">
    <property type="entry name" value="UBA_EF-Ts"/>
    <property type="match status" value="1"/>
</dbReference>
<dbReference type="GO" id="GO:0005737">
    <property type="term" value="C:cytoplasm"/>
    <property type="evidence" value="ECO:0007669"/>
    <property type="project" value="UniProtKB-SubCell"/>
</dbReference>
<dbReference type="NCBIfam" id="TIGR00116">
    <property type="entry name" value="tsf"/>
    <property type="match status" value="1"/>
</dbReference>
<dbReference type="Pfam" id="PF00889">
    <property type="entry name" value="EF_TS"/>
    <property type="match status" value="2"/>
</dbReference>
<dbReference type="FunFam" id="1.10.286.20:FF:000004">
    <property type="entry name" value="Elongation factor Ts"/>
    <property type="match status" value="1"/>
</dbReference>
<evidence type="ECO:0000256" key="3">
    <source>
        <dbReference type="ARBA" id="ARBA00016956"/>
    </source>
</evidence>
<dbReference type="PROSITE" id="PS01126">
    <property type="entry name" value="EF_TS_1"/>
    <property type="match status" value="1"/>
</dbReference>
<evidence type="ECO:0000256" key="2">
    <source>
        <dbReference type="ARBA" id="ARBA00005532"/>
    </source>
</evidence>
<dbReference type="STRING" id="1038014.SAMN04487910_2032"/>
<dbReference type="OrthoDB" id="9808348at2"/>
<evidence type="ECO:0000256" key="6">
    <source>
        <dbReference type="ARBA" id="ARBA00022917"/>
    </source>
</evidence>
<keyword evidence="6 8" id="KW-0648">Protein biosynthesis</keyword>
<dbReference type="InterPro" id="IPR036402">
    <property type="entry name" value="EF-Ts_dimer_sf"/>
</dbReference>
<comment type="subcellular location">
    <subcellularLocation>
        <location evidence="1 8">Cytoplasm</location>
    </subcellularLocation>
</comment>
<comment type="similarity">
    <text evidence="2 8">Belongs to the EF-Ts family.</text>
</comment>
<feature type="region of interest" description="Involved in Mg(2+) ion dislocation from EF-Tu" evidence="8">
    <location>
        <begin position="82"/>
        <end position="85"/>
    </location>
</feature>
<dbReference type="SUPFAM" id="SSF54713">
    <property type="entry name" value="Elongation factor Ts (EF-Ts), dimerisation domain"/>
    <property type="match status" value="2"/>
</dbReference>